<evidence type="ECO:0000313" key="1">
    <source>
        <dbReference type="EMBL" id="XBY23560.1"/>
    </source>
</evidence>
<sequence>MDSYLNATLGTFFTPRMEIRLFDKAEKFAGDTATNGSVLTYFHEHVHYFQTLFTGYGHIQWSSYRQATGFTHRMWEKLRQAMGAPRIPLSNCNTRPDIHQYAEFLGQVFAEQNKLSQARFVSIPGIKTLDALKLVLIKEPWQINPVIESANGQRELCTKDILEGHAFFLERSFAENLLSFPEAAAWVREGISDVYTAAYDWFITECGQDTRSLFPVICDLSLQISWKPVSPTTAHEWQASNPSWRFYLLTKALAAAPEIAAEMNSDWSKSYLAICDRLLHACNFIDLSQILAERLQALLDLEQSPGLSPMQHIMKRAMEQRVQQPWISVNPIQNTAELEMLFNEFRIPAVLVEGRYQAQSTLDDAVVTELIGELHYQAFMDQLLGNPSSFARNTNSLECGFAKYGVHNGCPHQVSGECIGRFDPKEGLPMPMLIDEHGNIDGCTFGAFFKFSGMNVEDLVVDYDAKFLK</sequence>
<organism evidence="1">
    <name type="scientific">Pseudomonas sp. W17</name>
    <dbReference type="NCBI Taxonomy" id="3144407"/>
    <lineage>
        <taxon>Bacteria</taxon>
        <taxon>Pseudomonadati</taxon>
        <taxon>Pseudomonadota</taxon>
        <taxon>Gammaproteobacteria</taxon>
        <taxon>Pseudomonadales</taxon>
        <taxon>Pseudomonadaceae</taxon>
        <taxon>Pseudomonas</taxon>
    </lineage>
</organism>
<dbReference type="EMBL" id="CP158490">
    <property type="protein sequence ID" value="XBY23560.1"/>
    <property type="molecule type" value="Genomic_DNA"/>
</dbReference>
<dbReference type="RefSeq" id="WP_350403772.1">
    <property type="nucleotide sequence ID" value="NZ_CP158490.1"/>
</dbReference>
<protein>
    <submittedName>
        <fullName evidence="1">Uncharacterized protein</fullName>
    </submittedName>
</protein>
<accession>A0AAU7WVF7</accession>
<name>A0AAU7WVF7_9PSED</name>
<reference evidence="1" key="1">
    <citation type="submission" date="2024-06" db="EMBL/GenBank/DDBJ databases">
        <authorList>
            <person name="Wu L."/>
        </authorList>
    </citation>
    <scope>NUCLEOTIDE SEQUENCE</scope>
    <source>
        <strain evidence="1">W17</strain>
    </source>
</reference>
<gene>
    <name evidence="1" type="ORF">ABCR88_29345</name>
</gene>
<dbReference type="AlphaFoldDB" id="A0AAU7WVF7"/>
<proteinExistence type="predicted"/>